<comment type="caution">
    <text evidence="6">The sequence shown here is derived from an EMBL/GenBank/DDBJ whole genome shotgun (WGS) entry which is preliminary data.</text>
</comment>
<dbReference type="NCBIfam" id="TIGR01352">
    <property type="entry name" value="tonB_Cterm"/>
    <property type="match status" value="1"/>
</dbReference>
<feature type="compositionally biased region" description="Pro residues" evidence="5">
    <location>
        <begin position="71"/>
        <end position="89"/>
    </location>
</feature>
<dbReference type="EMBL" id="SNXE01000004">
    <property type="protein sequence ID" value="TDP09520.1"/>
    <property type="molecule type" value="Genomic_DNA"/>
</dbReference>
<evidence type="ECO:0000256" key="2">
    <source>
        <dbReference type="ARBA" id="ARBA00022692"/>
    </source>
</evidence>
<feature type="compositionally biased region" description="Basic and acidic residues" evidence="5">
    <location>
        <begin position="99"/>
        <end position="194"/>
    </location>
</feature>
<keyword evidence="7" id="KW-1185">Reference proteome</keyword>
<evidence type="ECO:0000256" key="3">
    <source>
        <dbReference type="ARBA" id="ARBA00022989"/>
    </source>
</evidence>
<gene>
    <name evidence="6" type="ORF">DFR39_10481</name>
</gene>
<keyword evidence="3" id="KW-1133">Transmembrane helix</keyword>
<dbReference type="Pfam" id="PF13103">
    <property type="entry name" value="TonB_2"/>
    <property type="match status" value="1"/>
</dbReference>
<keyword evidence="4" id="KW-0472">Membrane</keyword>
<keyword evidence="2" id="KW-0812">Transmembrane</keyword>
<organism evidence="6 7">
    <name type="scientific">Roseateles asaccharophilus</name>
    <dbReference type="NCBI Taxonomy" id="582607"/>
    <lineage>
        <taxon>Bacteria</taxon>
        <taxon>Pseudomonadati</taxon>
        <taxon>Pseudomonadota</taxon>
        <taxon>Betaproteobacteria</taxon>
        <taxon>Burkholderiales</taxon>
        <taxon>Sphaerotilaceae</taxon>
        <taxon>Roseateles</taxon>
    </lineage>
</organism>
<keyword evidence="6" id="KW-0132">Cell division</keyword>
<feature type="compositionally biased region" description="Polar residues" evidence="5">
    <location>
        <begin position="206"/>
        <end position="221"/>
    </location>
</feature>
<dbReference type="SUPFAM" id="SSF74653">
    <property type="entry name" value="TolA/TonB C-terminal domain"/>
    <property type="match status" value="1"/>
</dbReference>
<dbReference type="GO" id="GO:0051301">
    <property type="term" value="P:cell division"/>
    <property type="evidence" value="ECO:0007669"/>
    <property type="project" value="UniProtKB-KW"/>
</dbReference>
<dbReference type="RefSeq" id="WP_133603508.1">
    <property type="nucleotide sequence ID" value="NZ_JAUFPJ010000004.1"/>
</dbReference>
<dbReference type="GO" id="GO:0019534">
    <property type="term" value="F:toxin transmembrane transporter activity"/>
    <property type="evidence" value="ECO:0007669"/>
    <property type="project" value="InterPro"/>
</dbReference>
<name>A0A4R6N317_9BURK</name>
<dbReference type="Proteomes" id="UP000295357">
    <property type="component" value="Unassembled WGS sequence"/>
</dbReference>
<dbReference type="NCBIfam" id="TIGR02794">
    <property type="entry name" value="tolA_full"/>
    <property type="match status" value="1"/>
</dbReference>
<keyword evidence="6" id="KW-0131">Cell cycle</keyword>
<evidence type="ECO:0000313" key="7">
    <source>
        <dbReference type="Proteomes" id="UP000295357"/>
    </source>
</evidence>
<dbReference type="InterPro" id="IPR006260">
    <property type="entry name" value="TonB/TolA_C"/>
</dbReference>
<dbReference type="OrthoDB" id="5298892at2"/>
<sequence length="306" mass="33898">MSAFAVPHDPLRPPPSPGLGRGIALALLAHGLLLLGLTAGLNWRSQIEPAIEAELWAAVPVAAAPREETPPPETQPEPPKPVPEPPRPDPSIEQQQRLQEQREAEIAAEREKKKKLEDKKRAEEEAERKQREQELKEKKAREERLKAEKEKKEEQARQEKAKQEKLDKAKQEKAKQDAKKAEAALEKQRQENLRRIQGMAGASGAPNATGTALQSAGPSSSYAGRIKARIRPNIIYSDSGLGNPVAEAELRVAPDGNIISSRLLKSSGDSEWDKAVLRAIEKTETLPRDVDGRVPPHLIIRFQPRE</sequence>
<comment type="subcellular location">
    <subcellularLocation>
        <location evidence="1">Membrane</location>
        <topology evidence="1">Single-pass membrane protein</topology>
    </subcellularLocation>
</comment>
<dbReference type="InterPro" id="IPR014161">
    <property type="entry name" value="Tol-Pal_TolA"/>
</dbReference>
<evidence type="ECO:0000256" key="5">
    <source>
        <dbReference type="SAM" id="MobiDB-lite"/>
    </source>
</evidence>
<dbReference type="GO" id="GO:0043213">
    <property type="term" value="P:bacteriocin transport"/>
    <property type="evidence" value="ECO:0007669"/>
    <property type="project" value="InterPro"/>
</dbReference>
<dbReference type="GO" id="GO:0016020">
    <property type="term" value="C:membrane"/>
    <property type="evidence" value="ECO:0007669"/>
    <property type="project" value="UniProtKB-SubCell"/>
</dbReference>
<reference evidence="6 7" key="1">
    <citation type="submission" date="2019-03" db="EMBL/GenBank/DDBJ databases">
        <title>Genomic Encyclopedia of Type Strains, Phase IV (KMG-IV): sequencing the most valuable type-strain genomes for metagenomic binning, comparative biology and taxonomic classification.</title>
        <authorList>
            <person name="Goeker M."/>
        </authorList>
    </citation>
    <scope>NUCLEOTIDE SEQUENCE [LARGE SCALE GENOMIC DNA]</scope>
    <source>
        <strain evidence="6 7">DSM 25082</strain>
    </source>
</reference>
<protein>
    <submittedName>
        <fullName evidence="6">Cell division and transport-associated protein TolA</fullName>
    </submittedName>
</protein>
<dbReference type="AlphaFoldDB" id="A0A4R6N317"/>
<proteinExistence type="predicted"/>
<dbReference type="Gene3D" id="3.30.1150.10">
    <property type="match status" value="1"/>
</dbReference>
<evidence type="ECO:0000313" key="6">
    <source>
        <dbReference type="EMBL" id="TDP09520.1"/>
    </source>
</evidence>
<evidence type="ECO:0000256" key="4">
    <source>
        <dbReference type="ARBA" id="ARBA00023136"/>
    </source>
</evidence>
<evidence type="ECO:0000256" key="1">
    <source>
        <dbReference type="ARBA" id="ARBA00004167"/>
    </source>
</evidence>
<accession>A0A4R6N317</accession>
<feature type="region of interest" description="Disordered" evidence="5">
    <location>
        <begin position="62"/>
        <end position="221"/>
    </location>
</feature>